<organism evidence="1 2">
    <name type="scientific">Candidatus Haliotispira prima</name>
    <dbReference type="NCBI Taxonomy" id="3034016"/>
    <lineage>
        <taxon>Bacteria</taxon>
        <taxon>Pseudomonadati</taxon>
        <taxon>Spirochaetota</taxon>
        <taxon>Spirochaetia</taxon>
        <taxon>Spirochaetales</taxon>
        <taxon>Spirochaetaceae</taxon>
        <taxon>Candidatus Haliotispira</taxon>
    </lineage>
</organism>
<reference evidence="1 2" key="1">
    <citation type="submission" date="2023-04" db="EMBL/GenBank/DDBJ databases">
        <title>Spirochaete genome identified in red abalone sample constitutes a novel genus.</title>
        <authorList>
            <person name="Sharma S.P."/>
            <person name="Purcell C.M."/>
            <person name="Hyde J.R."/>
            <person name="Severin A.J."/>
        </authorList>
    </citation>
    <scope>NUCLEOTIDE SEQUENCE [LARGE SCALE GENOMIC DNA]</scope>
    <source>
        <strain evidence="1 2">SP-2023</strain>
    </source>
</reference>
<evidence type="ECO:0000313" key="2">
    <source>
        <dbReference type="Proteomes" id="UP001228690"/>
    </source>
</evidence>
<dbReference type="EMBL" id="CP123443">
    <property type="protein sequence ID" value="WGK68905.1"/>
    <property type="molecule type" value="Genomic_DNA"/>
</dbReference>
<accession>A0ABY8MH75</accession>
<dbReference type="RefSeq" id="WP_326927092.1">
    <property type="nucleotide sequence ID" value="NZ_CP123443.1"/>
</dbReference>
<keyword evidence="2" id="KW-1185">Reference proteome</keyword>
<dbReference type="Proteomes" id="UP001228690">
    <property type="component" value="Chromosome"/>
</dbReference>
<protein>
    <submittedName>
        <fullName evidence="1">Uncharacterized protein</fullName>
    </submittedName>
</protein>
<evidence type="ECO:0000313" key="1">
    <source>
        <dbReference type="EMBL" id="WGK68905.1"/>
    </source>
</evidence>
<name>A0ABY8MH75_9SPIO</name>
<proteinExistence type="predicted"/>
<sequence>MKCQKGLLTTNQLNSIISNIQYPISNIQYPYHFYNIYTNTFSFFTAQ</sequence>
<gene>
    <name evidence="1" type="ORF">P0082_10520</name>
</gene>